<dbReference type="AlphaFoldDB" id="A0A106C1D4"/>
<keyword evidence="1" id="KW-0732">Signal</keyword>
<dbReference type="Pfam" id="PF09839">
    <property type="entry name" value="DUF2066"/>
    <property type="match status" value="1"/>
</dbReference>
<organism evidence="2">
    <name type="scientific">Shewanella frigidimarina</name>
    <dbReference type="NCBI Taxonomy" id="56812"/>
    <lineage>
        <taxon>Bacteria</taxon>
        <taxon>Pseudomonadati</taxon>
        <taxon>Pseudomonadota</taxon>
        <taxon>Gammaproteobacteria</taxon>
        <taxon>Alteromonadales</taxon>
        <taxon>Shewanellaceae</taxon>
        <taxon>Shewanella</taxon>
    </lineage>
</organism>
<evidence type="ECO:0008006" key="4">
    <source>
        <dbReference type="Google" id="ProtNLM"/>
    </source>
</evidence>
<name>A0A106C1D4_SHEFR</name>
<dbReference type="EMBL" id="LRDC01000013">
    <property type="protein sequence ID" value="KVX02445.1"/>
    <property type="molecule type" value="Genomic_DNA"/>
</dbReference>
<dbReference type="RefSeq" id="WP_059745345.1">
    <property type="nucleotide sequence ID" value="NZ_JBOZOX010000003.1"/>
</dbReference>
<comment type="caution">
    <text evidence="2">The sequence shown here is derived from an EMBL/GenBank/DDBJ whole genome shotgun (WGS) entry which is preliminary data.</text>
</comment>
<reference evidence="2 3" key="1">
    <citation type="submission" date="2016-01" db="EMBL/GenBank/DDBJ databases">
        <title>Draft genome of the antarctic isolate Shewanella frigidimarina Ag06-30.</title>
        <authorList>
            <person name="Parmeciano Di Noto G."/>
            <person name="Vazquez S."/>
            <person name="Mac Cormack W."/>
            <person name="Iriarte A."/>
            <person name="Quiroga C."/>
        </authorList>
    </citation>
    <scope>NUCLEOTIDE SEQUENCE [LARGE SCALE GENOMIC DNA]</scope>
    <source>
        <strain evidence="2 3">Ag06-30</strain>
    </source>
</reference>
<feature type="signal peptide" evidence="1">
    <location>
        <begin position="1"/>
        <end position="24"/>
    </location>
</feature>
<sequence length="365" mass="40290">MLKKLINLIALPLIALTSITLVHAAEVSKLDEADITVASRANDVKNNALKEALAAVFLKNSGLPSVVLNPLVKAQINNPEVILTQYGYYEKNGELMLKASFDHQRVISTLREAGLPVWGSQRPLTLLWMSVDENNEPSILADASSADIRSELAQESSNKGIPLLLPIMDLDDVMQVSITDVRGMFTDVLANASTRYQADYFAIANLDTQGANVHYIIKLFDKNRTNGVLQPLISQQGDATDNQQATKRMMNILADYYISQYAIASTGRDVATQVSFTGLNNMTQLVHVETYLRQLSAVKSLKLSKFKGDAATYTIELFSSVDDLQRLLNIDSRLSQLDTVGSVESFYESKADNPAPKLLYQWLGQ</sequence>
<gene>
    <name evidence="2" type="ORF">AWJ07_14050</name>
</gene>
<dbReference type="InterPro" id="IPR018642">
    <property type="entry name" value="DUF2066"/>
</dbReference>
<feature type="chain" id="PRO_5007126005" description="DUF2066 domain-containing protein" evidence="1">
    <location>
        <begin position="25"/>
        <end position="365"/>
    </location>
</feature>
<evidence type="ECO:0000313" key="3">
    <source>
        <dbReference type="Proteomes" id="UP000055702"/>
    </source>
</evidence>
<accession>A0A106C1D4</accession>
<dbReference type="Proteomes" id="UP000055702">
    <property type="component" value="Unassembled WGS sequence"/>
</dbReference>
<proteinExistence type="predicted"/>
<protein>
    <recommendedName>
        <fullName evidence="4">DUF2066 domain-containing protein</fullName>
    </recommendedName>
</protein>
<evidence type="ECO:0000313" key="2">
    <source>
        <dbReference type="EMBL" id="KVX02445.1"/>
    </source>
</evidence>
<evidence type="ECO:0000256" key="1">
    <source>
        <dbReference type="SAM" id="SignalP"/>
    </source>
</evidence>